<reference evidence="1" key="1">
    <citation type="journal article" date="2023" name="Plant J.">
        <title>Genome sequences and population genomics provide insights into the demographic history, inbreeding, and mutation load of two 'living fossil' tree species of Dipteronia.</title>
        <authorList>
            <person name="Feng Y."/>
            <person name="Comes H.P."/>
            <person name="Chen J."/>
            <person name="Zhu S."/>
            <person name="Lu R."/>
            <person name="Zhang X."/>
            <person name="Li P."/>
            <person name="Qiu J."/>
            <person name="Olsen K.M."/>
            <person name="Qiu Y."/>
        </authorList>
    </citation>
    <scope>NUCLEOTIDE SEQUENCE</scope>
    <source>
        <strain evidence="1">KIB01</strain>
    </source>
</reference>
<proteinExistence type="predicted"/>
<sequence length="137" mass="15933">MTRTNFQRLTEDESMSLEEEFKLKEVWLALSNGEGSKAPGHEGLNLNFIKTHWGDIQEDFMKFIKEFHKDGLVVKDLNRTFIPLIHKVNNVESMKDFKPMSLVNSMYKILTKVLANKLRKVMNVVIGESQMAFVKNR</sequence>
<accession>A0AAE0CRU5</accession>
<dbReference type="EMBL" id="JANJYI010000002">
    <property type="protein sequence ID" value="KAK2661122.1"/>
    <property type="molecule type" value="Genomic_DNA"/>
</dbReference>
<comment type="caution">
    <text evidence="1">The sequence shown here is derived from an EMBL/GenBank/DDBJ whole genome shotgun (WGS) entry which is preliminary data.</text>
</comment>
<dbReference type="Proteomes" id="UP001280121">
    <property type="component" value="Unassembled WGS sequence"/>
</dbReference>
<protein>
    <recommendedName>
        <fullName evidence="3">Reverse transcriptase domain-containing protein</fullName>
    </recommendedName>
</protein>
<gene>
    <name evidence="1" type="ORF">Ddye_007655</name>
</gene>
<name>A0AAE0CRU5_9ROSI</name>
<evidence type="ECO:0008006" key="3">
    <source>
        <dbReference type="Google" id="ProtNLM"/>
    </source>
</evidence>
<keyword evidence="2" id="KW-1185">Reference proteome</keyword>
<dbReference type="AlphaFoldDB" id="A0AAE0CRU5"/>
<dbReference type="PANTHER" id="PTHR31635:SF196">
    <property type="entry name" value="REVERSE TRANSCRIPTASE DOMAIN-CONTAINING PROTEIN-RELATED"/>
    <property type="match status" value="1"/>
</dbReference>
<dbReference type="PANTHER" id="PTHR31635">
    <property type="entry name" value="REVERSE TRANSCRIPTASE DOMAIN-CONTAINING PROTEIN-RELATED"/>
    <property type="match status" value="1"/>
</dbReference>
<organism evidence="1 2">
    <name type="scientific">Dipteronia dyeriana</name>
    <dbReference type="NCBI Taxonomy" id="168575"/>
    <lineage>
        <taxon>Eukaryota</taxon>
        <taxon>Viridiplantae</taxon>
        <taxon>Streptophyta</taxon>
        <taxon>Embryophyta</taxon>
        <taxon>Tracheophyta</taxon>
        <taxon>Spermatophyta</taxon>
        <taxon>Magnoliopsida</taxon>
        <taxon>eudicotyledons</taxon>
        <taxon>Gunneridae</taxon>
        <taxon>Pentapetalae</taxon>
        <taxon>rosids</taxon>
        <taxon>malvids</taxon>
        <taxon>Sapindales</taxon>
        <taxon>Sapindaceae</taxon>
        <taxon>Hippocastanoideae</taxon>
        <taxon>Acereae</taxon>
        <taxon>Dipteronia</taxon>
    </lineage>
</organism>
<evidence type="ECO:0000313" key="2">
    <source>
        <dbReference type="Proteomes" id="UP001280121"/>
    </source>
</evidence>
<evidence type="ECO:0000313" key="1">
    <source>
        <dbReference type="EMBL" id="KAK2661122.1"/>
    </source>
</evidence>